<evidence type="ECO:0000256" key="4">
    <source>
        <dbReference type="ARBA" id="ARBA00023163"/>
    </source>
</evidence>
<dbReference type="SUPFAM" id="SSF53850">
    <property type="entry name" value="Periplasmic binding protein-like II"/>
    <property type="match status" value="1"/>
</dbReference>
<dbReference type="GO" id="GO:0005829">
    <property type="term" value="C:cytosol"/>
    <property type="evidence" value="ECO:0007669"/>
    <property type="project" value="TreeGrafter"/>
</dbReference>
<gene>
    <name evidence="6" type="ORF">SAMN05216255_4354</name>
</gene>
<dbReference type="PANTHER" id="PTHR30419:SF8">
    <property type="entry name" value="NITROGEN ASSIMILATION TRANSCRIPTIONAL ACTIVATOR-RELATED"/>
    <property type="match status" value="1"/>
</dbReference>
<dbReference type="RefSeq" id="WP_089361262.1">
    <property type="nucleotide sequence ID" value="NZ_FZOG01000009.1"/>
</dbReference>
<evidence type="ECO:0000313" key="7">
    <source>
        <dbReference type="Proteomes" id="UP000242915"/>
    </source>
</evidence>
<dbReference type="SUPFAM" id="SSF46785">
    <property type="entry name" value="Winged helix' DNA-binding domain"/>
    <property type="match status" value="1"/>
</dbReference>
<organism evidence="6 7">
    <name type="scientific">Pseudomonas segetis</name>
    <dbReference type="NCBI Taxonomy" id="298908"/>
    <lineage>
        <taxon>Bacteria</taxon>
        <taxon>Pseudomonadati</taxon>
        <taxon>Pseudomonadota</taxon>
        <taxon>Gammaproteobacteria</taxon>
        <taxon>Pseudomonadales</taxon>
        <taxon>Pseudomonadaceae</taxon>
        <taxon>Pseudomonas</taxon>
    </lineage>
</organism>
<protein>
    <submittedName>
        <fullName evidence="6">Transcriptional regulator, LysR family</fullName>
    </submittedName>
</protein>
<evidence type="ECO:0000259" key="5">
    <source>
        <dbReference type="PROSITE" id="PS50931"/>
    </source>
</evidence>
<reference evidence="7" key="1">
    <citation type="submission" date="2017-06" db="EMBL/GenBank/DDBJ databases">
        <authorList>
            <person name="Varghese N."/>
            <person name="Submissions S."/>
        </authorList>
    </citation>
    <scope>NUCLEOTIDE SEQUENCE [LARGE SCALE GENOMIC DNA]</scope>
    <source>
        <strain evidence="7">CIP 108523</strain>
    </source>
</reference>
<dbReference type="InterPro" id="IPR005119">
    <property type="entry name" value="LysR_subst-bd"/>
</dbReference>
<keyword evidence="3" id="KW-0238">DNA-binding</keyword>
<keyword evidence="4" id="KW-0804">Transcription</keyword>
<evidence type="ECO:0000256" key="2">
    <source>
        <dbReference type="ARBA" id="ARBA00023015"/>
    </source>
</evidence>
<accession>A0A239JIG6</accession>
<evidence type="ECO:0000256" key="1">
    <source>
        <dbReference type="ARBA" id="ARBA00009437"/>
    </source>
</evidence>
<dbReference type="GO" id="GO:0003700">
    <property type="term" value="F:DNA-binding transcription factor activity"/>
    <property type="evidence" value="ECO:0007669"/>
    <property type="project" value="InterPro"/>
</dbReference>
<dbReference type="GO" id="GO:0003677">
    <property type="term" value="F:DNA binding"/>
    <property type="evidence" value="ECO:0007669"/>
    <property type="project" value="UniProtKB-KW"/>
</dbReference>
<sequence>MISSLPSIVSRLRLKQLRLLIALDEQGSLHRAAEQVAISQPGATKALHEIETTFGASLFTRTSQGLAPNDLGRCVIRYARLIHSDLAHLREEMIGIVQGHGGRLSVGVIMGAVPQLMRALTGLREKQPELSVEIVEDTSERLLSLVDQGRLDLAICRTSVSRRPDAYDCLKLFEEQLVLVAHPEHPLVGVANVKLAQLSDCRWIIYPANMPMRLLLEHEFSQAGLEFPRYPLETASTFSMLSLLQQDARSVALMPREVAGFSQGFGMIGRLDLQIQSRREPYGVIVRHASQLSFPAQLLLEELRQESSGEPVV</sequence>
<keyword evidence="2" id="KW-0805">Transcription regulation</keyword>
<dbReference type="Pfam" id="PF00126">
    <property type="entry name" value="HTH_1"/>
    <property type="match status" value="1"/>
</dbReference>
<dbReference type="AlphaFoldDB" id="A0A239JIG6"/>
<dbReference type="Gene3D" id="3.40.190.290">
    <property type="match status" value="1"/>
</dbReference>
<feature type="domain" description="HTH lysR-type" evidence="5">
    <location>
        <begin position="12"/>
        <end position="69"/>
    </location>
</feature>
<dbReference type="EMBL" id="FZOG01000009">
    <property type="protein sequence ID" value="SNT05627.1"/>
    <property type="molecule type" value="Genomic_DNA"/>
</dbReference>
<dbReference type="InterPro" id="IPR036388">
    <property type="entry name" value="WH-like_DNA-bd_sf"/>
</dbReference>
<keyword evidence="7" id="KW-1185">Reference proteome</keyword>
<dbReference type="Gene3D" id="1.10.10.10">
    <property type="entry name" value="Winged helix-like DNA-binding domain superfamily/Winged helix DNA-binding domain"/>
    <property type="match status" value="1"/>
</dbReference>
<dbReference type="PANTHER" id="PTHR30419">
    <property type="entry name" value="HTH-TYPE TRANSCRIPTIONAL REGULATOR YBHD"/>
    <property type="match status" value="1"/>
</dbReference>
<evidence type="ECO:0000256" key="3">
    <source>
        <dbReference type="ARBA" id="ARBA00023125"/>
    </source>
</evidence>
<comment type="similarity">
    <text evidence="1">Belongs to the LysR transcriptional regulatory family.</text>
</comment>
<evidence type="ECO:0000313" key="6">
    <source>
        <dbReference type="EMBL" id="SNT05627.1"/>
    </source>
</evidence>
<dbReference type="InterPro" id="IPR050950">
    <property type="entry name" value="HTH-type_LysR_regulators"/>
</dbReference>
<dbReference type="InterPro" id="IPR000847">
    <property type="entry name" value="LysR_HTH_N"/>
</dbReference>
<dbReference type="InterPro" id="IPR036390">
    <property type="entry name" value="WH_DNA-bd_sf"/>
</dbReference>
<name>A0A239JIG6_9PSED</name>
<dbReference type="PROSITE" id="PS50931">
    <property type="entry name" value="HTH_LYSR"/>
    <property type="match status" value="1"/>
</dbReference>
<proteinExistence type="inferred from homology"/>
<dbReference type="Proteomes" id="UP000242915">
    <property type="component" value="Unassembled WGS sequence"/>
</dbReference>
<dbReference type="Pfam" id="PF03466">
    <property type="entry name" value="LysR_substrate"/>
    <property type="match status" value="1"/>
</dbReference>